<dbReference type="AlphaFoldDB" id="A0A6V8L7B9"/>
<dbReference type="EMBL" id="BLPG01000001">
    <property type="protein sequence ID" value="GFJ90721.1"/>
    <property type="molecule type" value="Genomic_DNA"/>
</dbReference>
<reference evidence="2 3" key="2">
    <citation type="submission" date="2020-03" db="EMBL/GenBank/DDBJ databases">
        <authorList>
            <person name="Ichikawa N."/>
            <person name="Kimura A."/>
            <person name="Kitahashi Y."/>
            <person name="Uohara A."/>
        </authorList>
    </citation>
    <scope>NUCLEOTIDE SEQUENCE [LARGE SCALE GENOMIC DNA]</scope>
    <source>
        <strain evidence="2 3">NBRC 108638</strain>
    </source>
</reference>
<gene>
    <name evidence="2" type="ORF">Prum_043630</name>
</gene>
<dbReference type="Proteomes" id="UP000482960">
    <property type="component" value="Unassembled WGS sequence"/>
</dbReference>
<organism evidence="2 3">
    <name type="scientific">Phytohabitans rumicis</name>
    <dbReference type="NCBI Taxonomy" id="1076125"/>
    <lineage>
        <taxon>Bacteria</taxon>
        <taxon>Bacillati</taxon>
        <taxon>Actinomycetota</taxon>
        <taxon>Actinomycetes</taxon>
        <taxon>Micromonosporales</taxon>
        <taxon>Micromonosporaceae</taxon>
    </lineage>
</organism>
<sequence length="132" mass="14177">MDGQALAVAGFEQADPAPSSSPSVNERRERRKDRALLRKNVLHGEVVVQTKDGGTTTVAVQRGEVTAIDDSSVTVKSTDGYTATWTFGDKLRVVERRNTVQPSDITPGTQVGVAGAKDGDKYVARLILVPLR</sequence>
<evidence type="ECO:0008006" key="4">
    <source>
        <dbReference type="Google" id="ProtNLM"/>
    </source>
</evidence>
<protein>
    <recommendedName>
        <fullName evidence="4">DUF5666 domain-containing protein</fullName>
    </recommendedName>
</protein>
<comment type="caution">
    <text evidence="2">The sequence shown here is derived from an EMBL/GenBank/DDBJ whole genome shotgun (WGS) entry which is preliminary data.</text>
</comment>
<proteinExistence type="predicted"/>
<reference evidence="2 3" key="1">
    <citation type="submission" date="2020-03" db="EMBL/GenBank/DDBJ databases">
        <title>Whole genome shotgun sequence of Phytohabitans rumicis NBRC 108638.</title>
        <authorList>
            <person name="Komaki H."/>
            <person name="Tamura T."/>
        </authorList>
    </citation>
    <scope>NUCLEOTIDE SEQUENCE [LARGE SCALE GENOMIC DNA]</scope>
    <source>
        <strain evidence="2 3">NBRC 108638</strain>
    </source>
</reference>
<feature type="region of interest" description="Disordered" evidence="1">
    <location>
        <begin position="1"/>
        <end position="32"/>
    </location>
</feature>
<evidence type="ECO:0000313" key="3">
    <source>
        <dbReference type="Proteomes" id="UP000482960"/>
    </source>
</evidence>
<keyword evidence="3" id="KW-1185">Reference proteome</keyword>
<accession>A0A6V8L7B9</accession>
<name>A0A6V8L7B9_9ACTN</name>
<evidence type="ECO:0000313" key="2">
    <source>
        <dbReference type="EMBL" id="GFJ90721.1"/>
    </source>
</evidence>
<evidence type="ECO:0000256" key="1">
    <source>
        <dbReference type="SAM" id="MobiDB-lite"/>
    </source>
</evidence>